<dbReference type="RefSeq" id="WP_054734546.1">
    <property type="nucleotide sequence ID" value="NZ_AYZM01000178.1"/>
</dbReference>
<evidence type="ECO:0000256" key="2">
    <source>
        <dbReference type="ARBA" id="ARBA00022573"/>
    </source>
</evidence>
<keyword evidence="5" id="KW-1185">Reference proteome</keyword>
<organism evidence="4 5">
    <name type="scientific">Secundilactobacillus similis DSM 23365 = JCM 2765</name>
    <dbReference type="NCBI Taxonomy" id="1423804"/>
    <lineage>
        <taxon>Bacteria</taxon>
        <taxon>Bacillati</taxon>
        <taxon>Bacillota</taxon>
        <taxon>Bacilli</taxon>
        <taxon>Lactobacillales</taxon>
        <taxon>Lactobacillaceae</taxon>
        <taxon>Secundilactobacillus</taxon>
    </lineage>
</organism>
<dbReference type="EMBL" id="AYZM01000178">
    <property type="protein sequence ID" value="KRN15573.1"/>
    <property type="molecule type" value="Genomic_DNA"/>
</dbReference>
<evidence type="ECO:0000313" key="5">
    <source>
        <dbReference type="Proteomes" id="UP000051442"/>
    </source>
</evidence>
<name>A0A0R2ENS2_9LACO</name>
<dbReference type="Pfam" id="PF02571">
    <property type="entry name" value="CbiJ"/>
    <property type="match status" value="1"/>
</dbReference>
<dbReference type="UniPathway" id="UPA00148"/>
<dbReference type="STRING" id="1423804.FD14_GL002917"/>
<dbReference type="GO" id="GO:0016994">
    <property type="term" value="F:precorrin-6A reductase activity"/>
    <property type="evidence" value="ECO:0007669"/>
    <property type="project" value="InterPro"/>
</dbReference>
<dbReference type="PANTHER" id="PTHR36925">
    <property type="entry name" value="COBALT-PRECORRIN-6A REDUCTASE"/>
    <property type="match status" value="1"/>
</dbReference>
<comment type="pathway">
    <text evidence="1">Cofactor biosynthesis; adenosylcobalamin biosynthesis.</text>
</comment>
<proteinExistence type="predicted"/>
<dbReference type="PROSITE" id="PS51014">
    <property type="entry name" value="COBK_CBIJ"/>
    <property type="match status" value="1"/>
</dbReference>
<dbReference type="NCBIfam" id="TIGR00715">
    <property type="entry name" value="precor6x_red"/>
    <property type="match status" value="1"/>
</dbReference>
<dbReference type="GO" id="GO:0009236">
    <property type="term" value="P:cobalamin biosynthetic process"/>
    <property type="evidence" value="ECO:0007669"/>
    <property type="project" value="UniProtKB-UniPathway"/>
</dbReference>
<gene>
    <name evidence="4" type="ORF">FD14_GL002917</name>
</gene>
<evidence type="ECO:0000256" key="3">
    <source>
        <dbReference type="ARBA" id="ARBA00023002"/>
    </source>
</evidence>
<dbReference type="PATRIC" id="fig|1423804.4.peg.3139"/>
<dbReference type="InterPro" id="IPR003723">
    <property type="entry name" value="Precorrin-6x_reduct"/>
</dbReference>
<dbReference type="OrthoDB" id="9780707at2"/>
<dbReference type="Proteomes" id="UP000051442">
    <property type="component" value="Unassembled WGS sequence"/>
</dbReference>
<evidence type="ECO:0000256" key="1">
    <source>
        <dbReference type="ARBA" id="ARBA00004953"/>
    </source>
</evidence>
<accession>A0A0R2ENS2</accession>
<keyword evidence="2" id="KW-0169">Cobalamin biosynthesis</keyword>
<dbReference type="PANTHER" id="PTHR36925:SF1">
    <property type="entry name" value="COBALT-PRECORRIN-6A REDUCTASE"/>
    <property type="match status" value="1"/>
</dbReference>
<keyword evidence="3" id="KW-0560">Oxidoreductase</keyword>
<dbReference type="AlphaFoldDB" id="A0A0R2ENS2"/>
<protein>
    <submittedName>
        <fullName evidence="4">Precorrin-6x reductase cbij</fullName>
    </submittedName>
</protein>
<evidence type="ECO:0000313" key="4">
    <source>
        <dbReference type="EMBL" id="KRN15573.1"/>
    </source>
</evidence>
<comment type="caution">
    <text evidence="4">The sequence shown here is derived from an EMBL/GenBank/DDBJ whole genome shotgun (WGS) entry which is preliminary data.</text>
</comment>
<sequence>MILLLGGTSESLAVADWLTAHQRPFILSVTTDYGATLARQHAQQVSEAVLTPATFSHFFETHAITMVLDATHPFARVISTTIIEAAATAGIPYLRFEREDGLKSSANLVLVDSLTQACDYLKQRVGTVYLSTGSKTAADYADQLGVDRLHVRVLPTTGVMTLLTAAGFNSGQIDGIRGPFTVQLNVELFERANAIAVVTKESGRRGGVQEKMMACDQLGIPCIVIRRPAVDYPQRVSTLADLARYFTATN</sequence>
<reference evidence="4 5" key="1">
    <citation type="journal article" date="2015" name="Genome Announc.">
        <title>Expanding the biotechnology potential of lactobacilli through comparative genomics of 213 strains and associated genera.</title>
        <authorList>
            <person name="Sun Z."/>
            <person name="Harris H.M."/>
            <person name="McCann A."/>
            <person name="Guo C."/>
            <person name="Argimon S."/>
            <person name="Zhang W."/>
            <person name="Yang X."/>
            <person name="Jeffery I.B."/>
            <person name="Cooney J.C."/>
            <person name="Kagawa T.F."/>
            <person name="Liu W."/>
            <person name="Song Y."/>
            <person name="Salvetti E."/>
            <person name="Wrobel A."/>
            <person name="Rasinkangas P."/>
            <person name="Parkhill J."/>
            <person name="Rea M.C."/>
            <person name="O'Sullivan O."/>
            <person name="Ritari J."/>
            <person name="Douillard F.P."/>
            <person name="Paul Ross R."/>
            <person name="Yang R."/>
            <person name="Briner A.E."/>
            <person name="Felis G.E."/>
            <person name="de Vos W.M."/>
            <person name="Barrangou R."/>
            <person name="Klaenhammer T.R."/>
            <person name="Caufield P.W."/>
            <person name="Cui Y."/>
            <person name="Zhang H."/>
            <person name="O'Toole P.W."/>
        </authorList>
    </citation>
    <scope>NUCLEOTIDE SEQUENCE [LARGE SCALE GENOMIC DNA]</scope>
    <source>
        <strain evidence="4 5">DSM 23365</strain>
    </source>
</reference>